<reference evidence="2" key="1">
    <citation type="journal article" date="2005" name="Nature">
        <title>The map-based sequence of the rice genome.</title>
        <authorList>
            <consortium name="International rice genome sequencing project (IRGSP)"/>
            <person name="Matsumoto T."/>
            <person name="Wu J."/>
            <person name="Kanamori H."/>
            <person name="Katayose Y."/>
            <person name="Fujisawa M."/>
            <person name="Namiki N."/>
            <person name="Mizuno H."/>
            <person name="Yamamoto K."/>
            <person name="Antonio B.A."/>
            <person name="Baba T."/>
            <person name="Sakata K."/>
            <person name="Nagamura Y."/>
            <person name="Aoki H."/>
            <person name="Arikawa K."/>
            <person name="Arita K."/>
            <person name="Bito T."/>
            <person name="Chiden Y."/>
            <person name="Fujitsuka N."/>
            <person name="Fukunaka R."/>
            <person name="Hamada M."/>
            <person name="Harada C."/>
            <person name="Hayashi A."/>
            <person name="Hijishita S."/>
            <person name="Honda M."/>
            <person name="Hosokawa S."/>
            <person name="Ichikawa Y."/>
            <person name="Idonuma A."/>
            <person name="Iijima M."/>
            <person name="Ikeda M."/>
            <person name="Ikeno M."/>
            <person name="Ito K."/>
            <person name="Ito S."/>
            <person name="Ito T."/>
            <person name="Ito Y."/>
            <person name="Ito Y."/>
            <person name="Iwabuchi A."/>
            <person name="Kamiya K."/>
            <person name="Karasawa W."/>
            <person name="Kurita K."/>
            <person name="Katagiri S."/>
            <person name="Kikuta A."/>
            <person name="Kobayashi H."/>
            <person name="Kobayashi N."/>
            <person name="Machita K."/>
            <person name="Maehara T."/>
            <person name="Masukawa M."/>
            <person name="Mizubayashi T."/>
            <person name="Mukai Y."/>
            <person name="Nagasaki H."/>
            <person name="Nagata Y."/>
            <person name="Naito S."/>
            <person name="Nakashima M."/>
            <person name="Nakama Y."/>
            <person name="Nakamichi Y."/>
            <person name="Nakamura M."/>
            <person name="Meguro A."/>
            <person name="Negishi M."/>
            <person name="Ohta I."/>
            <person name="Ohta T."/>
            <person name="Okamoto M."/>
            <person name="Ono N."/>
            <person name="Saji S."/>
            <person name="Sakaguchi M."/>
            <person name="Sakai K."/>
            <person name="Shibata M."/>
            <person name="Shimokawa T."/>
            <person name="Song J."/>
            <person name="Takazaki Y."/>
            <person name="Terasawa K."/>
            <person name="Tsugane M."/>
            <person name="Tsuji K."/>
            <person name="Ueda S."/>
            <person name="Waki K."/>
            <person name="Yamagata H."/>
            <person name="Yamamoto M."/>
            <person name="Yamamoto S."/>
            <person name="Yamane H."/>
            <person name="Yoshiki S."/>
            <person name="Yoshihara R."/>
            <person name="Yukawa K."/>
            <person name="Zhong H."/>
            <person name="Yano M."/>
            <person name="Yuan Q."/>
            <person name="Ouyang S."/>
            <person name="Liu J."/>
            <person name="Jones K.M."/>
            <person name="Gansberger K."/>
            <person name="Moffat K."/>
            <person name="Hill J."/>
            <person name="Bera J."/>
            <person name="Fadrosh D."/>
            <person name="Jin S."/>
            <person name="Johri S."/>
            <person name="Kim M."/>
            <person name="Overton L."/>
            <person name="Reardon M."/>
            <person name="Tsitrin T."/>
            <person name="Vuong H."/>
            <person name="Weaver B."/>
            <person name="Ciecko A."/>
            <person name="Tallon L."/>
            <person name="Jackson J."/>
            <person name="Pai G."/>
            <person name="Aken S.V."/>
            <person name="Utterback T."/>
            <person name="Reidmuller S."/>
            <person name="Feldblyum T."/>
            <person name="Hsiao J."/>
            <person name="Zismann V."/>
            <person name="Iobst S."/>
            <person name="de Vazeille A.R."/>
            <person name="Buell C.R."/>
            <person name="Ying K."/>
            <person name="Li Y."/>
            <person name="Lu T."/>
            <person name="Huang Y."/>
            <person name="Zhao Q."/>
            <person name="Feng Q."/>
            <person name="Zhang L."/>
            <person name="Zhu J."/>
            <person name="Weng Q."/>
            <person name="Mu J."/>
            <person name="Lu Y."/>
            <person name="Fan D."/>
            <person name="Liu Y."/>
            <person name="Guan J."/>
            <person name="Zhang Y."/>
            <person name="Yu S."/>
            <person name="Liu X."/>
            <person name="Zhang Y."/>
            <person name="Hong G."/>
            <person name="Han B."/>
            <person name="Choisne N."/>
            <person name="Demange N."/>
            <person name="Orjeda G."/>
            <person name="Samain S."/>
            <person name="Cattolico L."/>
            <person name="Pelletier E."/>
            <person name="Couloux A."/>
            <person name="Segurens B."/>
            <person name="Wincker P."/>
            <person name="D'Hont A."/>
            <person name="Scarpelli C."/>
            <person name="Weissenbach J."/>
            <person name="Salanoubat M."/>
            <person name="Quetier F."/>
            <person name="Yu Y."/>
            <person name="Kim H.R."/>
            <person name="Rambo T."/>
            <person name="Currie J."/>
            <person name="Collura K."/>
            <person name="Luo M."/>
            <person name="Yang T."/>
            <person name="Ammiraju J.S.S."/>
            <person name="Engler F."/>
            <person name="Soderlund C."/>
            <person name="Wing R.A."/>
            <person name="Palmer L.E."/>
            <person name="de la Bastide M."/>
            <person name="Spiegel L."/>
            <person name="Nascimento L."/>
            <person name="Zutavern T."/>
            <person name="O'Shaughnessy A."/>
            <person name="Dike S."/>
            <person name="Dedhia N."/>
            <person name="Preston R."/>
            <person name="Balija V."/>
            <person name="McCombie W.R."/>
            <person name="Chow T."/>
            <person name="Chen H."/>
            <person name="Chung M."/>
            <person name="Chen C."/>
            <person name="Shaw J."/>
            <person name="Wu H."/>
            <person name="Hsiao K."/>
            <person name="Chao Y."/>
            <person name="Chu M."/>
            <person name="Cheng C."/>
            <person name="Hour A."/>
            <person name="Lee P."/>
            <person name="Lin S."/>
            <person name="Lin Y."/>
            <person name="Liou J."/>
            <person name="Liu S."/>
            <person name="Hsing Y."/>
            <person name="Raghuvanshi S."/>
            <person name="Mohanty A."/>
            <person name="Bharti A.K."/>
            <person name="Gaur A."/>
            <person name="Gupta V."/>
            <person name="Kumar D."/>
            <person name="Ravi V."/>
            <person name="Vij S."/>
            <person name="Kapur A."/>
            <person name="Khurana P."/>
            <person name="Khurana P."/>
            <person name="Khurana J.P."/>
            <person name="Tyagi A.K."/>
            <person name="Gaikwad K."/>
            <person name="Singh A."/>
            <person name="Dalal V."/>
            <person name="Srivastava S."/>
            <person name="Dixit A."/>
            <person name="Pal A.K."/>
            <person name="Ghazi I.A."/>
            <person name="Yadav M."/>
            <person name="Pandit A."/>
            <person name="Bhargava A."/>
            <person name="Sureshbabu K."/>
            <person name="Batra K."/>
            <person name="Sharma T.R."/>
            <person name="Mohapatra T."/>
            <person name="Singh N.K."/>
            <person name="Messing J."/>
            <person name="Nelson A.B."/>
            <person name="Fuks G."/>
            <person name="Kavchok S."/>
            <person name="Keizer G."/>
            <person name="Linton E."/>
            <person name="Llaca V."/>
            <person name="Song R."/>
            <person name="Tanyolac B."/>
            <person name="Young S."/>
            <person name="Ho-Il K."/>
            <person name="Hahn J.H."/>
            <person name="Sangsakoo G."/>
            <person name="Vanavichit A."/>
            <person name="de Mattos Luiz.A.T."/>
            <person name="Zimmer P.D."/>
            <person name="Malone G."/>
            <person name="Dellagostin O."/>
            <person name="de Oliveira A.C."/>
            <person name="Bevan M."/>
            <person name="Bancroft I."/>
            <person name="Minx P."/>
            <person name="Cordum H."/>
            <person name="Wilson R."/>
            <person name="Cheng Z."/>
            <person name="Jin W."/>
            <person name="Jiang J."/>
            <person name="Leong S.A."/>
            <person name="Iwama H."/>
            <person name="Gojobori T."/>
            <person name="Itoh T."/>
            <person name="Niimura Y."/>
            <person name="Fujii Y."/>
            <person name="Habara T."/>
            <person name="Sakai H."/>
            <person name="Sato Y."/>
            <person name="Wilson G."/>
            <person name="Kumar K."/>
            <person name="McCouch S."/>
            <person name="Juretic N."/>
            <person name="Hoen D."/>
            <person name="Wright S."/>
            <person name="Bruskiewich R."/>
            <person name="Bureau T."/>
            <person name="Miyao A."/>
            <person name="Hirochika H."/>
            <person name="Nishikawa T."/>
            <person name="Kadowaki K."/>
            <person name="Sugiura M."/>
            <person name="Burr B."/>
            <person name="Sasaki T."/>
        </authorList>
    </citation>
    <scope>NUCLEOTIDE SEQUENCE [LARGE SCALE GENOMIC DNA]</scope>
    <source>
        <strain evidence="2">cv. Nipponbare</strain>
    </source>
</reference>
<keyword evidence="2" id="KW-1185">Reference proteome</keyword>
<evidence type="ECO:0000313" key="2">
    <source>
        <dbReference type="Proteomes" id="UP000059680"/>
    </source>
</evidence>
<dbReference type="Proteomes" id="UP000059680">
    <property type="component" value="Chromosome 3"/>
</dbReference>
<evidence type="ECO:0000313" key="1">
    <source>
        <dbReference type="EMBL" id="BAS85711.1"/>
    </source>
</evidence>
<gene>
    <name evidence="1" type="ordered locus">Os03g0674600</name>
    <name evidence="1" type="ORF">OSNPB_030674600</name>
</gene>
<sequence>LILRGFISLTFAFLKLPCPTEDGNEPAHGVSFTVFLLWFSTGFLERWRFLLMCLSQYLWSAMASFEHRHFLPSVRRHLPGSGSESAFGKP</sequence>
<name>A0A0P0W233_ORYSJ</name>
<dbReference type="AlphaFoldDB" id="A0A0P0W233"/>
<organism evidence="1 2">
    <name type="scientific">Oryza sativa subsp. japonica</name>
    <name type="common">Rice</name>
    <dbReference type="NCBI Taxonomy" id="39947"/>
    <lineage>
        <taxon>Eukaryota</taxon>
        <taxon>Viridiplantae</taxon>
        <taxon>Streptophyta</taxon>
        <taxon>Embryophyta</taxon>
        <taxon>Tracheophyta</taxon>
        <taxon>Spermatophyta</taxon>
        <taxon>Magnoliopsida</taxon>
        <taxon>Liliopsida</taxon>
        <taxon>Poales</taxon>
        <taxon>Poaceae</taxon>
        <taxon>BOP clade</taxon>
        <taxon>Oryzoideae</taxon>
        <taxon>Oryzeae</taxon>
        <taxon>Oryzinae</taxon>
        <taxon>Oryza</taxon>
        <taxon>Oryza sativa</taxon>
    </lineage>
</organism>
<dbReference type="InParanoid" id="A0A0P0W233"/>
<feature type="non-terminal residue" evidence="1">
    <location>
        <position position="1"/>
    </location>
</feature>
<reference evidence="1 2" key="2">
    <citation type="journal article" date="2013" name="Plant Cell Physiol.">
        <title>Rice Annotation Project Database (RAP-DB): an integrative and interactive database for rice genomics.</title>
        <authorList>
            <person name="Sakai H."/>
            <person name="Lee S.S."/>
            <person name="Tanaka T."/>
            <person name="Numa H."/>
            <person name="Kim J."/>
            <person name="Kawahara Y."/>
            <person name="Wakimoto H."/>
            <person name="Yang C.C."/>
            <person name="Iwamoto M."/>
            <person name="Abe T."/>
            <person name="Yamada Y."/>
            <person name="Muto A."/>
            <person name="Inokuchi H."/>
            <person name="Ikemura T."/>
            <person name="Matsumoto T."/>
            <person name="Sasaki T."/>
            <person name="Itoh T."/>
        </authorList>
    </citation>
    <scope>NUCLEOTIDE SEQUENCE [LARGE SCALE GENOMIC DNA]</scope>
    <source>
        <strain evidence="2">cv. Nipponbare</strain>
    </source>
</reference>
<accession>A0A0P0W233</accession>
<dbReference type="PaxDb" id="39947-A0A0P0W233"/>
<protein>
    <submittedName>
        <fullName evidence="1">Os03g0674600 protein</fullName>
    </submittedName>
</protein>
<dbReference type="STRING" id="39947.A0A0P0W233"/>
<reference evidence="1 2" key="3">
    <citation type="journal article" date="2013" name="Rice">
        <title>Improvement of the Oryza sativa Nipponbare reference genome using next generation sequence and optical map data.</title>
        <authorList>
            <person name="Kawahara Y."/>
            <person name="de la Bastide M."/>
            <person name="Hamilton J.P."/>
            <person name="Kanamori H."/>
            <person name="McCombie W.R."/>
            <person name="Ouyang S."/>
            <person name="Schwartz D.C."/>
            <person name="Tanaka T."/>
            <person name="Wu J."/>
            <person name="Zhou S."/>
            <person name="Childs K.L."/>
            <person name="Davidson R.M."/>
            <person name="Lin H."/>
            <person name="Quesada-Ocampo L."/>
            <person name="Vaillancourt B."/>
            <person name="Sakai H."/>
            <person name="Lee S.S."/>
            <person name="Kim J."/>
            <person name="Numa H."/>
            <person name="Itoh T."/>
            <person name="Buell C.R."/>
            <person name="Matsumoto T."/>
        </authorList>
    </citation>
    <scope>NUCLEOTIDE SEQUENCE [LARGE SCALE GENOMIC DNA]</scope>
    <source>
        <strain evidence="2">cv. Nipponbare</strain>
    </source>
</reference>
<proteinExistence type="predicted"/>
<dbReference type="EMBL" id="AP014959">
    <property type="protein sequence ID" value="BAS85711.1"/>
    <property type="molecule type" value="Genomic_DNA"/>
</dbReference>